<feature type="compositionally biased region" description="Polar residues" evidence="4">
    <location>
        <begin position="451"/>
        <end position="469"/>
    </location>
</feature>
<proteinExistence type="inferred from homology"/>
<dbReference type="PANTHER" id="PTHR21227:SF0">
    <property type="entry name" value="TRNA-SPLICING ENDONUCLEASE SUBUNIT SEN2"/>
    <property type="match status" value="1"/>
</dbReference>
<accession>A0AAJ0HQZ2</accession>
<evidence type="ECO:0000256" key="2">
    <source>
        <dbReference type="ARBA" id="ARBA00012573"/>
    </source>
</evidence>
<feature type="compositionally biased region" description="Basic and acidic residues" evidence="4">
    <location>
        <begin position="154"/>
        <end position="167"/>
    </location>
</feature>
<dbReference type="SUPFAM" id="SSF53032">
    <property type="entry name" value="tRNA-intron endonuclease catalytic domain-like"/>
    <property type="match status" value="1"/>
</dbReference>
<reference evidence="6" key="2">
    <citation type="submission" date="2023-06" db="EMBL/GenBank/DDBJ databases">
        <authorList>
            <consortium name="Lawrence Berkeley National Laboratory"/>
            <person name="Haridas S."/>
            <person name="Hensen N."/>
            <person name="Bonometti L."/>
            <person name="Westerberg I."/>
            <person name="Brannstrom I.O."/>
            <person name="Guillou S."/>
            <person name="Cros-Aarteil S."/>
            <person name="Calhoun S."/>
            <person name="Kuo A."/>
            <person name="Mondo S."/>
            <person name="Pangilinan J."/>
            <person name="Riley R."/>
            <person name="Labutti K."/>
            <person name="Andreopoulos B."/>
            <person name="Lipzen A."/>
            <person name="Chen C."/>
            <person name="Yanf M."/>
            <person name="Daum C."/>
            <person name="Ng V."/>
            <person name="Clum A."/>
            <person name="Steindorff A."/>
            <person name="Ohm R."/>
            <person name="Martin F."/>
            <person name="Silar P."/>
            <person name="Natvig D."/>
            <person name="Lalanne C."/>
            <person name="Gautier V."/>
            <person name="Ament-Velasquez S.L."/>
            <person name="Kruys A."/>
            <person name="Hutchinson M.I."/>
            <person name="Powell A.J."/>
            <person name="Barry K."/>
            <person name="Miller A.N."/>
            <person name="Grigoriev I.V."/>
            <person name="Debuchy R."/>
            <person name="Gladieux P."/>
            <person name="Thoren M.H."/>
            <person name="Johannesson H."/>
        </authorList>
    </citation>
    <scope>NUCLEOTIDE SEQUENCE</scope>
    <source>
        <strain evidence="6">CBS 955.72</strain>
    </source>
</reference>
<sequence length="700" mass="76221">MAESATVTMASTNEDTINRVEAIPPNNPSAVTTTIGLPAPSPPARVPLYKIYALPVPIRTFPLPSFYPSNPISLIHLVIVWLRQVMSPPQHESSTIHVGVWDPDTRSVHIKDPSSISALWEQGFYGKGSLSRSEPNWMKREIGRRESTQGNTVSEERTEARREERRQAKWERAKTELEAIERQRSEEALTRDEPVGDMVAVGDAVLPLSENSPAVAGLESPLAEPEATEPVAFECQPLMQQAPEVILVEPVREAVTAQLPVDRPPKPPVGPAELLALPNSDVPRTVEAAPFCCPIIHKAPVGPAELLALPNSQADLVAGEPKEIEAVPARIPEATPALPTPAINGHAGSKLANGHAQSNGFVNGRATEASACVHHEVEDDDASASESRPYVVNGACNGIASPVSSESTNGAPETRATRGQEPKPLKRRKSVRFSPRVVSTTFQHFDPPSPNHSADTPPKSASSASTNGIATIISPPSPVTSPELITPLEPVSESGPETTAVLKELSNKEHFQLAPEEAFFLSFSVGALSVVDPVTLAPIPTEDLLTLFRAHSYFPPRTVDTSAESLQPHDPFLVDYAVYHHFRSLGWVPRHGMKFGVDFILYQRGPVFDHSEFGVMVMPAFSDLQWNEHEHQAPRKSWSWLMGVNRVLAHVLKGLVLVYVDIPPPSVFDDAMKQGGIAAALKLYNIREVMVRRFSANRNR</sequence>
<feature type="region of interest" description="Disordered" evidence="4">
    <location>
        <begin position="143"/>
        <end position="167"/>
    </location>
</feature>
<dbReference type="InterPro" id="IPR036167">
    <property type="entry name" value="tRNA_intron_Endo_cat-like_sf"/>
</dbReference>
<gene>
    <name evidence="6" type="ORF">B0T25DRAFT_495275</name>
</gene>
<dbReference type="GO" id="GO:0000379">
    <property type="term" value="P:tRNA-type intron splice site recognition and cleavage"/>
    <property type="evidence" value="ECO:0007669"/>
    <property type="project" value="TreeGrafter"/>
</dbReference>
<dbReference type="EC" id="4.6.1.16" evidence="2"/>
<dbReference type="GO" id="GO:0000213">
    <property type="term" value="F:tRNA-intron lyase activity"/>
    <property type="evidence" value="ECO:0007669"/>
    <property type="project" value="UniProtKB-EC"/>
</dbReference>
<dbReference type="GO" id="GO:0003676">
    <property type="term" value="F:nucleic acid binding"/>
    <property type="evidence" value="ECO:0007669"/>
    <property type="project" value="InterPro"/>
</dbReference>
<feature type="compositionally biased region" description="Polar residues" evidence="4">
    <location>
        <begin position="402"/>
        <end position="411"/>
    </location>
</feature>
<dbReference type="Pfam" id="PF01974">
    <property type="entry name" value="tRNA_int_endo"/>
    <property type="match status" value="1"/>
</dbReference>
<evidence type="ECO:0000313" key="6">
    <source>
        <dbReference type="EMBL" id="KAK3359641.1"/>
    </source>
</evidence>
<comment type="caution">
    <text evidence="6">The sequence shown here is derived from an EMBL/GenBank/DDBJ whole genome shotgun (WGS) entry which is preliminary data.</text>
</comment>
<feature type="compositionally biased region" description="Basic and acidic residues" evidence="4">
    <location>
        <begin position="415"/>
        <end position="424"/>
    </location>
</feature>
<comment type="catalytic activity">
    <reaction evidence="3">
        <text>pretRNA = a 3'-half-tRNA molecule with a 5'-OH end + a 5'-half-tRNA molecule with a 2',3'-cyclic phosphate end + an intron with a 2',3'-cyclic phosphate and a 5'-hydroxyl terminus.</text>
        <dbReference type="EC" id="4.6.1.16"/>
    </reaction>
</comment>
<protein>
    <recommendedName>
        <fullName evidence="2">tRNA-intron lyase</fullName>
        <ecNumber evidence="2">4.6.1.16</ecNumber>
    </recommendedName>
</protein>
<evidence type="ECO:0000256" key="4">
    <source>
        <dbReference type="SAM" id="MobiDB-lite"/>
    </source>
</evidence>
<dbReference type="GO" id="GO:0005737">
    <property type="term" value="C:cytoplasm"/>
    <property type="evidence" value="ECO:0007669"/>
    <property type="project" value="TreeGrafter"/>
</dbReference>
<evidence type="ECO:0000259" key="5">
    <source>
        <dbReference type="Pfam" id="PF01974"/>
    </source>
</evidence>
<dbReference type="EMBL" id="JAUIQD010000002">
    <property type="protein sequence ID" value="KAK3359641.1"/>
    <property type="molecule type" value="Genomic_DNA"/>
</dbReference>
<feature type="region of interest" description="Disordered" evidence="4">
    <location>
        <begin position="399"/>
        <end position="481"/>
    </location>
</feature>
<dbReference type="InterPro" id="IPR006677">
    <property type="entry name" value="tRNA_intron_Endonuc_cat-like"/>
</dbReference>
<reference evidence="6" key="1">
    <citation type="journal article" date="2023" name="Mol. Phylogenet. Evol.">
        <title>Genome-scale phylogeny and comparative genomics of the fungal order Sordariales.</title>
        <authorList>
            <person name="Hensen N."/>
            <person name="Bonometti L."/>
            <person name="Westerberg I."/>
            <person name="Brannstrom I.O."/>
            <person name="Guillou S."/>
            <person name="Cros-Aarteil S."/>
            <person name="Calhoun S."/>
            <person name="Haridas S."/>
            <person name="Kuo A."/>
            <person name="Mondo S."/>
            <person name="Pangilinan J."/>
            <person name="Riley R."/>
            <person name="LaButti K."/>
            <person name="Andreopoulos B."/>
            <person name="Lipzen A."/>
            <person name="Chen C."/>
            <person name="Yan M."/>
            <person name="Daum C."/>
            <person name="Ng V."/>
            <person name="Clum A."/>
            <person name="Steindorff A."/>
            <person name="Ohm R.A."/>
            <person name="Martin F."/>
            <person name="Silar P."/>
            <person name="Natvig D.O."/>
            <person name="Lalanne C."/>
            <person name="Gautier V."/>
            <person name="Ament-Velasquez S.L."/>
            <person name="Kruys A."/>
            <person name="Hutchinson M.I."/>
            <person name="Powell A.J."/>
            <person name="Barry K."/>
            <person name="Miller A.N."/>
            <person name="Grigoriev I.V."/>
            <person name="Debuchy R."/>
            <person name="Gladieux P."/>
            <person name="Hiltunen Thoren M."/>
            <person name="Johannesson H."/>
        </authorList>
    </citation>
    <scope>NUCLEOTIDE SEQUENCE</scope>
    <source>
        <strain evidence="6">CBS 955.72</strain>
    </source>
</reference>
<dbReference type="AlphaFoldDB" id="A0AAJ0HQZ2"/>
<dbReference type="InterPro" id="IPR011856">
    <property type="entry name" value="tRNA_endonuc-like_dom_sf"/>
</dbReference>
<keyword evidence="7" id="KW-1185">Reference proteome</keyword>
<dbReference type="InterPro" id="IPR006676">
    <property type="entry name" value="tRNA_splic"/>
</dbReference>
<organism evidence="6 7">
    <name type="scientific">Lasiosphaeria hispida</name>
    <dbReference type="NCBI Taxonomy" id="260671"/>
    <lineage>
        <taxon>Eukaryota</taxon>
        <taxon>Fungi</taxon>
        <taxon>Dikarya</taxon>
        <taxon>Ascomycota</taxon>
        <taxon>Pezizomycotina</taxon>
        <taxon>Sordariomycetes</taxon>
        <taxon>Sordariomycetidae</taxon>
        <taxon>Sordariales</taxon>
        <taxon>Lasiosphaeriaceae</taxon>
        <taxon>Lasiosphaeria</taxon>
    </lineage>
</organism>
<dbReference type="GO" id="GO:0000214">
    <property type="term" value="C:tRNA-intron endonuclease complex"/>
    <property type="evidence" value="ECO:0007669"/>
    <property type="project" value="TreeGrafter"/>
</dbReference>
<dbReference type="Proteomes" id="UP001275084">
    <property type="component" value="Unassembled WGS sequence"/>
</dbReference>
<evidence type="ECO:0000256" key="1">
    <source>
        <dbReference type="ARBA" id="ARBA00008078"/>
    </source>
</evidence>
<evidence type="ECO:0000256" key="3">
    <source>
        <dbReference type="ARBA" id="ARBA00034031"/>
    </source>
</evidence>
<feature type="domain" description="tRNA intron endonuclease catalytic" evidence="5">
    <location>
        <begin position="572"/>
        <end position="661"/>
    </location>
</feature>
<dbReference type="FunFam" id="3.40.1350.10:FF:000007">
    <property type="entry name" value="tRNA-splicing endonuclease subunit Sen2"/>
    <property type="match status" value="1"/>
</dbReference>
<evidence type="ECO:0000313" key="7">
    <source>
        <dbReference type="Proteomes" id="UP001275084"/>
    </source>
</evidence>
<comment type="similarity">
    <text evidence="1">Belongs to the tRNA-intron endonuclease family.</text>
</comment>
<name>A0AAJ0HQZ2_9PEZI</name>
<feature type="region of interest" description="Disordered" evidence="4">
    <location>
        <begin position="335"/>
        <end position="361"/>
    </location>
</feature>
<dbReference type="CDD" id="cd22363">
    <property type="entry name" value="tRNA-intron_lyase_C"/>
    <property type="match status" value="1"/>
</dbReference>
<dbReference type="PANTHER" id="PTHR21227">
    <property type="entry name" value="TRNA-SPLICING ENDONUCLEASE SUBUNIT SEN2"/>
    <property type="match status" value="1"/>
</dbReference>
<dbReference type="Gene3D" id="3.40.1350.10">
    <property type="match status" value="1"/>
</dbReference>